<feature type="transmembrane region" description="Helical" evidence="1">
    <location>
        <begin position="12"/>
        <end position="32"/>
    </location>
</feature>
<evidence type="ECO:0000313" key="2">
    <source>
        <dbReference type="EMBL" id="MBG0565016.1"/>
    </source>
</evidence>
<feature type="transmembrane region" description="Helical" evidence="1">
    <location>
        <begin position="154"/>
        <end position="173"/>
    </location>
</feature>
<name>A0A931CEE6_9ACTN</name>
<feature type="transmembrane region" description="Helical" evidence="1">
    <location>
        <begin position="130"/>
        <end position="148"/>
    </location>
</feature>
<sequence>MTGNGRPDGLVIGSLIAISFGTAFVMVNSGGLPAPWPLVIRAAGAVVAVGLVVALFRTARTAQPVAARGGFSDRRYWLIVAAEVVALFGGLAVINQVLEAPDVSVAWIAVVVGTHFFALAWAWRMPLFHWLGAVMTALGLAGFLAYAAGASAAVVALIAGVGSGFALFGSAAAGMRGSRRVPDPAAA</sequence>
<keyword evidence="3" id="KW-1185">Reference proteome</keyword>
<proteinExistence type="predicted"/>
<dbReference type="AlphaFoldDB" id="A0A931CEE6"/>
<protein>
    <submittedName>
        <fullName evidence="2">Uncharacterized protein</fullName>
    </submittedName>
</protein>
<reference evidence="2" key="1">
    <citation type="submission" date="2020-11" db="EMBL/GenBank/DDBJ databases">
        <title>Isolation and identification of active actinomycetes.</title>
        <authorList>
            <person name="Sun X."/>
        </authorList>
    </citation>
    <scope>NUCLEOTIDE SEQUENCE</scope>
    <source>
        <strain evidence="2">NEAU-A11</strain>
    </source>
</reference>
<feature type="transmembrane region" description="Helical" evidence="1">
    <location>
        <begin position="38"/>
        <end position="56"/>
    </location>
</feature>
<dbReference type="Proteomes" id="UP000598146">
    <property type="component" value="Unassembled WGS sequence"/>
</dbReference>
<keyword evidence="1" id="KW-0812">Transmembrane</keyword>
<dbReference type="RefSeq" id="WP_196416799.1">
    <property type="nucleotide sequence ID" value="NZ_JADQTO010000013.1"/>
</dbReference>
<evidence type="ECO:0000256" key="1">
    <source>
        <dbReference type="SAM" id="Phobius"/>
    </source>
</evidence>
<feature type="transmembrane region" description="Helical" evidence="1">
    <location>
        <begin position="104"/>
        <end position="123"/>
    </location>
</feature>
<dbReference type="EMBL" id="JADQTO010000013">
    <property type="protein sequence ID" value="MBG0565016.1"/>
    <property type="molecule type" value="Genomic_DNA"/>
</dbReference>
<evidence type="ECO:0000313" key="3">
    <source>
        <dbReference type="Proteomes" id="UP000598146"/>
    </source>
</evidence>
<keyword evidence="1" id="KW-1133">Transmembrane helix</keyword>
<feature type="transmembrane region" description="Helical" evidence="1">
    <location>
        <begin position="76"/>
        <end position="98"/>
    </location>
</feature>
<comment type="caution">
    <text evidence="2">The sequence shown here is derived from an EMBL/GenBank/DDBJ whole genome shotgun (WGS) entry which is preliminary data.</text>
</comment>
<keyword evidence="1" id="KW-0472">Membrane</keyword>
<accession>A0A931CEE6</accession>
<organism evidence="2 3">
    <name type="scientific">Actinoplanes aureus</name>
    <dbReference type="NCBI Taxonomy" id="2792083"/>
    <lineage>
        <taxon>Bacteria</taxon>
        <taxon>Bacillati</taxon>
        <taxon>Actinomycetota</taxon>
        <taxon>Actinomycetes</taxon>
        <taxon>Micromonosporales</taxon>
        <taxon>Micromonosporaceae</taxon>
        <taxon>Actinoplanes</taxon>
    </lineage>
</organism>
<gene>
    <name evidence="2" type="ORF">I4J89_26550</name>
</gene>